<evidence type="ECO:0000256" key="3">
    <source>
        <dbReference type="ARBA" id="ARBA00001947"/>
    </source>
</evidence>
<evidence type="ECO:0000256" key="8">
    <source>
        <dbReference type="ARBA" id="ARBA00022801"/>
    </source>
</evidence>
<evidence type="ECO:0000256" key="4">
    <source>
        <dbReference type="ARBA" id="ARBA00008236"/>
    </source>
</evidence>
<dbReference type="Proteomes" id="UP000061660">
    <property type="component" value="Chromosome"/>
</dbReference>
<dbReference type="GO" id="GO:0008237">
    <property type="term" value="F:metallopeptidase activity"/>
    <property type="evidence" value="ECO:0007669"/>
    <property type="project" value="UniProtKB-KW"/>
</dbReference>
<keyword evidence="9" id="KW-0482">Metalloprotease</keyword>
<keyword evidence="8" id="KW-0378">Hydrolase</keyword>
<dbReference type="EMBL" id="CP013652">
    <property type="protein sequence ID" value="ALS25281.1"/>
    <property type="molecule type" value="Genomic_DNA"/>
</dbReference>
<reference evidence="10 11" key="2">
    <citation type="journal article" date="2016" name="Genome Announc.">
        <title>Complete Genome Sequences of Two Interactive Moderate Thermophiles, Paenibacillus napthalenovorans 32O-Y and Paenibacillus sp. 32O-W.</title>
        <authorList>
            <person name="Butler R.R.III."/>
            <person name="Wang J."/>
            <person name="Stark B.C."/>
            <person name="Pombert J.F."/>
        </authorList>
    </citation>
    <scope>NUCLEOTIDE SEQUENCE [LARGE SCALE GENOMIC DNA]</scope>
    <source>
        <strain evidence="10 11">32O-Y</strain>
    </source>
</reference>
<comment type="similarity">
    <text evidence="4">Belongs to the peptidase M29 family.</text>
</comment>
<dbReference type="RefSeq" id="WP_054819613.1">
    <property type="nucleotide sequence ID" value="NZ_BJCS01000009.1"/>
</dbReference>
<evidence type="ECO:0000313" key="10">
    <source>
        <dbReference type="EMBL" id="ALS25281.1"/>
    </source>
</evidence>
<accession>A0A0U2UTL4</accession>
<keyword evidence="5" id="KW-0031">Aminopeptidase</keyword>
<dbReference type="PATRIC" id="fig|162209.4.peg.5304"/>
<dbReference type="OrthoDB" id="9803993at2"/>
<reference evidence="11" key="1">
    <citation type="submission" date="2015-12" db="EMBL/GenBank/DDBJ databases">
        <title>Complete genome sequences of two moderately thermophilic Paenibacillus species.</title>
        <authorList>
            <person name="Butler R.III."/>
            <person name="Wang J."/>
            <person name="Stark B.C."/>
            <person name="Pombert J.-F."/>
        </authorList>
    </citation>
    <scope>NUCLEOTIDE SEQUENCE [LARGE SCALE GENOMIC DNA]</scope>
    <source>
        <strain evidence="11">32O-Y</strain>
    </source>
</reference>
<dbReference type="GO" id="GO:0006508">
    <property type="term" value="P:proteolysis"/>
    <property type="evidence" value="ECO:0007669"/>
    <property type="project" value="UniProtKB-KW"/>
</dbReference>
<keyword evidence="11" id="KW-1185">Reference proteome</keyword>
<dbReference type="InterPro" id="IPR000787">
    <property type="entry name" value="Peptidase_M29"/>
</dbReference>
<dbReference type="GO" id="GO:0004177">
    <property type="term" value="F:aminopeptidase activity"/>
    <property type="evidence" value="ECO:0007669"/>
    <property type="project" value="UniProtKB-KW"/>
</dbReference>
<evidence type="ECO:0000256" key="9">
    <source>
        <dbReference type="ARBA" id="ARBA00023049"/>
    </source>
</evidence>
<keyword evidence="6" id="KW-0645">Protease</keyword>
<comment type="cofactor">
    <cofactor evidence="1">
        <name>Co(2+)</name>
        <dbReference type="ChEBI" id="CHEBI:48828"/>
    </cofactor>
</comment>
<gene>
    <name evidence="10" type="ORF">IJ22_50190</name>
</gene>
<comment type="cofactor">
    <cofactor evidence="3">
        <name>Zn(2+)</name>
        <dbReference type="ChEBI" id="CHEBI:29105"/>
    </cofactor>
</comment>
<evidence type="ECO:0000256" key="2">
    <source>
        <dbReference type="ARBA" id="ARBA00001946"/>
    </source>
</evidence>
<organism evidence="10 11">
    <name type="scientific">Paenibacillus naphthalenovorans</name>
    <dbReference type="NCBI Taxonomy" id="162209"/>
    <lineage>
        <taxon>Bacteria</taxon>
        <taxon>Bacillati</taxon>
        <taxon>Bacillota</taxon>
        <taxon>Bacilli</taxon>
        <taxon>Bacillales</taxon>
        <taxon>Paenibacillaceae</taxon>
        <taxon>Paenibacillus</taxon>
    </lineage>
</organism>
<evidence type="ECO:0000256" key="1">
    <source>
        <dbReference type="ARBA" id="ARBA00001941"/>
    </source>
</evidence>
<keyword evidence="7" id="KW-0479">Metal-binding</keyword>
<evidence type="ECO:0000313" key="11">
    <source>
        <dbReference type="Proteomes" id="UP000061660"/>
    </source>
</evidence>
<evidence type="ECO:0000256" key="6">
    <source>
        <dbReference type="ARBA" id="ARBA00022670"/>
    </source>
</evidence>
<dbReference type="InterPro" id="IPR035097">
    <property type="entry name" value="M29_N-terminal"/>
</dbReference>
<dbReference type="PANTHER" id="PTHR34448">
    <property type="entry name" value="AMINOPEPTIDASE"/>
    <property type="match status" value="1"/>
</dbReference>
<name>A0A0U2UTL4_9BACL</name>
<dbReference type="InterPro" id="IPR052170">
    <property type="entry name" value="M29_Exopeptidase"/>
</dbReference>
<sequence length="410" mass="45148">MVPTKEQLEKYAALAVHVGVNVQKGQTLVVNAPLQAVELVRLIAVKAYEAGAKHVHVEWNDEQLAHIKYKLAPVEAFQEYPMWKAQGLTEMAENGAAFLSIYSPSPDLMKDVDPDRISAATKTNASALKTYKSYIMAHKVAWSLISIATDQWAQKVFPDLPADAAVEALWNRIFEATRVNLEDPIEAWKKHNAHLAQTVELLNNKRYKQLIYEAPGTNLTVDLPEKHVWLGGAKENAKGVWFNPNMPTEEVFTMPHKDGVNGVVRSTKPLNYAGQIIDGFSLTFKDGKVVDFSAETGYDALKRLLDTDDGAGRLGEIALVPHQSPISNANLIFYNTLFDENASSHLALGQAYQVNLQGGTGMSEKELSDNGANTSLVHVDFMIGSGDMNVDGLTPDGRREPLIRNGNWAV</sequence>
<evidence type="ECO:0000256" key="7">
    <source>
        <dbReference type="ARBA" id="ARBA00022723"/>
    </source>
</evidence>
<dbReference type="Pfam" id="PF02073">
    <property type="entry name" value="Peptidase_M29"/>
    <property type="match status" value="1"/>
</dbReference>
<protein>
    <submittedName>
        <fullName evidence="10">Peptidase M29</fullName>
    </submittedName>
</protein>
<dbReference type="Gene3D" id="3.40.1830.10">
    <property type="entry name" value="Thermophilic metalloprotease (M29)"/>
    <property type="match status" value="1"/>
</dbReference>
<proteinExistence type="inferred from homology"/>
<evidence type="ECO:0000256" key="5">
    <source>
        <dbReference type="ARBA" id="ARBA00022438"/>
    </source>
</evidence>
<dbReference type="AlphaFoldDB" id="A0A0U2UTL4"/>
<dbReference type="KEGG" id="pnp:IJ22_50190"/>
<dbReference type="GO" id="GO:0046872">
    <property type="term" value="F:metal ion binding"/>
    <property type="evidence" value="ECO:0007669"/>
    <property type="project" value="UniProtKB-KW"/>
</dbReference>
<comment type="cofactor">
    <cofactor evidence="2">
        <name>Mg(2+)</name>
        <dbReference type="ChEBI" id="CHEBI:18420"/>
    </cofactor>
</comment>
<dbReference type="SUPFAM" id="SSF144052">
    <property type="entry name" value="Thermophilic metalloprotease-like"/>
    <property type="match status" value="1"/>
</dbReference>
<dbReference type="PANTHER" id="PTHR34448:SF3">
    <property type="entry name" value="AMINOPEPTIDASE AMPS"/>
    <property type="match status" value="1"/>
</dbReference>
<dbReference type="PRINTS" id="PR00919">
    <property type="entry name" value="THERMOPTASE"/>
</dbReference>